<dbReference type="InterPro" id="IPR018720">
    <property type="entry name" value="DUF2249"/>
</dbReference>
<evidence type="ECO:0000313" key="2">
    <source>
        <dbReference type="EMBL" id="QRJ63206.1"/>
    </source>
</evidence>
<keyword evidence="3" id="KW-1185">Reference proteome</keyword>
<feature type="domain" description="DUF2249" evidence="1">
    <location>
        <begin position="9"/>
        <end position="75"/>
    </location>
</feature>
<dbReference type="InterPro" id="IPR036868">
    <property type="entry name" value="TusA-like_sf"/>
</dbReference>
<accession>A0A974SMM3</accession>
<organism evidence="2 3">
    <name type="scientific">Azospira restricta</name>
    <dbReference type="NCBI Taxonomy" id="404405"/>
    <lineage>
        <taxon>Bacteria</taxon>
        <taxon>Pseudomonadati</taxon>
        <taxon>Pseudomonadota</taxon>
        <taxon>Betaproteobacteria</taxon>
        <taxon>Rhodocyclales</taxon>
        <taxon>Rhodocyclaceae</taxon>
        <taxon>Azospira</taxon>
    </lineage>
</organism>
<dbReference type="SUPFAM" id="SSF64307">
    <property type="entry name" value="SirA-like"/>
    <property type="match status" value="1"/>
</dbReference>
<dbReference type="RefSeq" id="WP_203386735.1">
    <property type="nucleotide sequence ID" value="NZ_CP064781.1"/>
</dbReference>
<dbReference type="Pfam" id="PF10006">
    <property type="entry name" value="DUF2249"/>
    <property type="match status" value="1"/>
</dbReference>
<proteinExistence type="predicted"/>
<dbReference type="Proteomes" id="UP000663444">
    <property type="component" value="Chromosome"/>
</dbReference>
<sequence length="78" mass="8784">MKHPKSDRVIDARGLEPPEPFVLTMDALDRLPKGEKLLLLLYREPFPLYKALANNGFAHAAEHLPDGTVEILIWHADA</sequence>
<dbReference type="AlphaFoldDB" id="A0A974SMM3"/>
<dbReference type="KEGG" id="ares:IWH25_15855"/>
<protein>
    <submittedName>
        <fullName evidence="2">DUF2249 domain-containing protein</fullName>
    </submittedName>
</protein>
<gene>
    <name evidence="2" type="ORF">IWH25_15855</name>
</gene>
<evidence type="ECO:0000259" key="1">
    <source>
        <dbReference type="Pfam" id="PF10006"/>
    </source>
</evidence>
<dbReference type="Gene3D" id="3.30.110.40">
    <property type="entry name" value="TusA-like domain"/>
    <property type="match status" value="1"/>
</dbReference>
<name>A0A974SMM3_9RHOO</name>
<dbReference type="CDD" id="cd00291">
    <property type="entry name" value="SirA_YedF_YeeD"/>
    <property type="match status" value="1"/>
</dbReference>
<evidence type="ECO:0000313" key="3">
    <source>
        <dbReference type="Proteomes" id="UP000663444"/>
    </source>
</evidence>
<dbReference type="EMBL" id="CP064781">
    <property type="protein sequence ID" value="QRJ63206.1"/>
    <property type="molecule type" value="Genomic_DNA"/>
</dbReference>
<reference evidence="2" key="1">
    <citation type="submission" date="2020-11" db="EMBL/GenBank/DDBJ databases">
        <title>Azospira restricta DSM 18626 genome sequence.</title>
        <authorList>
            <person name="Moe W.M."/>
        </authorList>
    </citation>
    <scope>NUCLEOTIDE SEQUENCE</scope>
    <source>
        <strain evidence="2">DSM 18626</strain>
    </source>
</reference>